<feature type="compositionally biased region" description="Polar residues" evidence="1">
    <location>
        <begin position="81"/>
        <end position="95"/>
    </location>
</feature>
<dbReference type="OrthoDB" id="2152029at2759"/>
<protein>
    <recommendedName>
        <fullName evidence="4">Retrotransposon gag domain-containing protein</fullName>
    </recommendedName>
</protein>
<feature type="compositionally biased region" description="Basic and acidic residues" evidence="1">
    <location>
        <begin position="23"/>
        <end position="37"/>
    </location>
</feature>
<reference evidence="2" key="1">
    <citation type="submission" date="2021-03" db="EMBL/GenBank/DDBJ databases">
        <title>Draft genome sequence of rust myrtle Austropuccinia psidii MF-1, a brazilian biotype.</title>
        <authorList>
            <person name="Quecine M.C."/>
            <person name="Pachon D.M.R."/>
            <person name="Bonatelli M.L."/>
            <person name="Correr F.H."/>
            <person name="Franceschini L.M."/>
            <person name="Leite T.F."/>
            <person name="Margarido G.R.A."/>
            <person name="Almeida C.A."/>
            <person name="Ferrarezi J.A."/>
            <person name="Labate C.A."/>
        </authorList>
    </citation>
    <scope>NUCLEOTIDE SEQUENCE</scope>
    <source>
        <strain evidence="2">MF-1</strain>
    </source>
</reference>
<feature type="region of interest" description="Disordered" evidence="1">
    <location>
        <begin position="23"/>
        <end position="95"/>
    </location>
</feature>
<proteinExistence type="predicted"/>
<evidence type="ECO:0000313" key="2">
    <source>
        <dbReference type="EMBL" id="MBW0550680.1"/>
    </source>
</evidence>
<dbReference type="EMBL" id="AVOT02056322">
    <property type="protein sequence ID" value="MBW0550680.1"/>
    <property type="molecule type" value="Genomic_DNA"/>
</dbReference>
<sequence length="246" mass="29017">MKGQEDISDVERIHQRMLEMQKEQSKLLKQEGKRKELSFITENSPMEETKSMPRICRQEGSPSPFTSQRPNNLPKRVNIPAQASSPLQQEITRNNTPIFKIQPKDYNLWFDGKEVESFTKRVENIVEIEGPSGRDIAKQIFFWTRDQDISYHIEGIPGYETGNWEQFKLDMKRIWATVSPERIYKLSSITLLFTKFQQEEGISIRTKYERFIGEYESLICYIKRYKYIQGDINQNQEILAIIYSSV</sequence>
<dbReference type="AlphaFoldDB" id="A0A9Q3IUZ3"/>
<evidence type="ECO:0008006" key="4">
    <source>
        <dbReference type="Google" id="ProtNLM"/>
    </source>
</evidence>
<gene>
    <name evidence="2" type="ORF">O181_090395</name>
</gene>
<accession>A0A9Q3IUZ3</accession>
<keyword evidence="3" id="KW-1185">Reference proteome</keyword>
<comment type="caution">
    <text evidence="2">The sequence shown here is derived from an EMBL/GenBank/DDBJ whole genome shotgun (WGS) entry which is preliminary data.</text>
</comment>
<feature type="compositionally biased region" description="Polar residues" evidence="1">
    <location>
        <begin position="60"/>
        <end position="71"/>
    </location>
</feature>
<evidence type="ECO:0000256" key="1">
    <source>
        <dbReference type="SAM" id="MobiDB-lite"/>
    </source>
</evidence>
<evidence type="ECO:0000313" key="3">
    <source>
        <dbReference type="Proteomes" id="UP000765509"/>
    </source>
</evidence>
<organism evidence="2 3">
    <name type="scientific">Austropuccinia psidii MF-1</name>
    <dbReference type="NCBI Taxonomy" id="1389203"/>
    <lineage>
        <taxon>Eukaryota</taxon>
        <taxon>Fungi</taxon>
        <taxon>Dikarya</taxon>
        <taxon>Basidiomycota</taxon>
        <taxon>Pucciniomycotina</taxon>
        <taxon>Pucciniomycetes</taxon>
        <taxon>Pucciniales</taxon>
        <taxon>Sphaerophragmiaceae</taxon>
        <taxon>Austropuccinia</taxon>
    </lineage>
</organism>
<dbReference type="Proteomes" id="UP000765509">
    <property type="component" value="Unassembled WGS sequence"/>
</dbReference>
<name>A0A9Q3IUZ3_9BASI</name>